<evidence type="ECO:0000256" key="1">
    <source>
        <dbReference type="SAM" id="MobiDB-lite"/>
    </source>
</evidence>
<feature type="transmembrane region" description="Helical" evidence="2">
    <location>
        <begin position="44"/>
        <end position="68"/>
    </location>
</feature>
<dbReference type="Proteomes" id="UP000436088">
    <property type="component" value="Unassembled WGS sequence"/>
</dbReference>
<gene>
    <name evidence="3" type="ORF">F3Y22_tig00111092pilonHSYRG00097</name>
</gene>
<dbReference type="EMBL" id="VEPZ02001228">
    <property type="protein sequence ID" value="KAE8685816.1"/>
    <property type="molecule type" value="Genomic_DNA"/>
</dbReference>
<feature type="transmembrane region" description="Helical" evidence="2">
    <location>
        <begin position="223"/>
        <end position="241"/>
    </location>
</feature>
<feature type="transmembrane region" description="Helical" evidence="2">
    <location>
        <begin position="186"/>
        <end position="203"/>
    </location>
</feature>
<keyword evidence="4" id="KW-1185">Reference proteome</keyword>
<comment type="caution">
    <text evidence="3">The sequence shown here is derived from an EMBL/GenBank/DDBJ whole genome shotgun (WGS) entry which is preliminary data.</text>
</comment>
<dbReference type="AlphaFoldDB" id="A0A6A2Z204"/>
<keyword evidence="2" id="KW-0472">Membrane</keyword>
<keyword evidence="2" id="KW-0812">Transmembrane</keyword>
<organism evidence="3 4">
    <name type="scientific">Hibiscus syriacus</name>
    <name type="common">Rose of Sharon</name>
    <dbReference type="NCBI Taxonomy" id="106335"/>
    <lineage>
        <taxon>Eukaryota</taxon>
        <taxon>Viridiplantae</taxon>
        <taxon>Streptophyta</taxon>
        <taxon>Embryophyta</taxon>
        <taxon>Tracheophyta</taxon>
        <taxon>Spermatophyta</taxon>
        <taxon>Magnoliopsida</taxon>
        <taxon>eudicotyledons</taxon>
        <taxon>Gunneridae</taxon>
        <taxon>Pentapetalae</taxon>
        <taxon>rosids</taxon>
        <taxon>malvids</taxon>
        <taxon>Malvales</taxon>
        <taxon>Malvaceae</taxon>
        <taxon>Malvoideae</taxon>
        <taxon>Hibiscus</taxon>
    </lineage>
</organism>
<feature type="transmembrane region" description="Helical" evidence="2">
    <location>
        <begin position="74"/>
        <end position="95"/>
    </location>
</feature>
<protein>
    <submittedName>
        <fullName evidence="3">Uncharacterized protein</fullName>
    </submittedName>
</protein>
<dbReference type="PANTHER" id="PTHR11206">
    <property type="entry name" value="MULTIDRUG RESISTANCE PROTEIN"/>
    <property type="match status" value="1"/>
</dbReference>
<sequence>MNSTKAEEKPTEIKTFRTERQTRGESTVKQKIIRKSWEESKKMWEIAGPAILVSVSQFSIGFVTVAFAGHLGELQLAVVTITTNVIEGFVFSIMVSDIKTLDSYLPMIVSLCSCPCLVRNEKCTRNTMRSSRWRRIKQHARNLSPKIMDHNRNNRSMSNPMLPPHRTDTKPTTTRQGYRGTCRKKYCRMVIPHLGCLVLLNWALVTKLELGLLGAAMARNISWWLQVIAMVVYVGSGFFRIPGRAFRCWPLNRCAVSLNYRLLLL</sequence>
<keyword evidence="2" id="KW-1133">Transmembrane helix</keyword>
<evidence type="ECO:0000313" key="4">
    <source>
        <dbReference type="Proteomes" id="UP000436088"/>
    </source>
</evidence>
<proteinExistence type="predicted"/>
<name>A0A6A2Z204_HIBSY</name>
<evidence type="ECO:0000313" key="3">
    <source>
        <dbReference type="EMBL" id="KAE8685816.1"/>
    </source>
</evidence>
<feature type="region of interest" description="Disordered" evidence="1">
    <location>
        <begin position="147"/>
        <end position="177"/>
    </location>
</feature>
<evidence type="ECO:0000256" key="2">
    <source>
        <dbReference type="SAM" id="Phobius"/>
    </source>
</evidence>
<accession>A0A6A2Z204</accession>
<reference evidence="3" key="1">
    <citation type="submission" date="2019-09" db="EMBL/GenBank/DDBJ databases">
        <title>Draft genome information of white flower Hibiscus syriacus.</title>
        <authorList>
            <person name="Kim Y.-M."/>
        </authorList>
    </citation>
    <scope>NUCLEOTIDE SEQUENCE [LARGE SCALE GENOMIC DNA]</scope>
    <source>
        <strain evidence="3">YM2019G1</strain>
    </source>
</reference>